<feature type="region of interest" description="Disordered" evidence="1">
    <location>
        <begin position="1"/>
        <end position="50"/>
    </location>
</feature>
<protein>
    <submittedName>
        <fullName evidence="2">Uncharacterized protein</fullName>
    </submittedName>
</protein>
<gene>
    <name evidence="2" type="ORF">CEP52_010981</name>
</gene>
<evidence type="ECO:0000313" key="2">
    <source>
        <dbReference type="EMBL" id="RSL97234.1"/>
    </source>
</evidence>
<dbReference type="AlphaFoldDB" id="A0A428T5C2"/>
<sequence length="50" mass="5187">MGLPTFSESATKDHTPQQETQTEQVATGAGANTGAGEAMEEEYAKREGGS</sequence>
<proteinExistence type="predicted"/>
<evidence type="ECO:0000313" key="3">
    <source>
        <dbReference type="Proteomes" id="UP000287144"/>
    </source>
</evidence>
<reference evidence="2 3" key="1">
    <citation type="submission" date="2017-06" db="EMBL/GenBank/DDBJ databases">
        <title>Comparative genomic analysis of Ambrosia Fusariam Clade fungi.</title>
        <authorList>
            <person name="Stajich J.E."/>
            <person name="Carrillo J."/>
            <person name="Kijimoto T."/>
            <person name="Eskalen A."/>
            <person name="O'Donnell K."/>
            <person name="Kasson M."/>
        </authorList>
    </citation>
    <scope>NUCLEOTIDE SEQUENCE [LARGE SCALE GENOMIC DNA]</scope>
    <source>
        <strain evidence="2 3">NRRL62579</strain>
    </source>
</reference>
<comment type="caution">
    <text evidence="2">The sequence shown here is derived from an EMBL/GenBank/DDBJ whole genome shotgun (WGS) entry which is preliminary data.</text>
</comment>
<keyword evidence="3" id="KW-1185">Reference proteome</keyword>
<organism evidence="2 3">
    <name type="scientific">Fusarium oligoseptatum</name>
    <dbReference type="NCBI Taxonomy" id="2604345"/>
    <lineage>
        <taxon>Eukaryota</taxon>
        <taxon>Fungi</taxon>
        <taxon>Dikarya</taxon>
        <taxon>Ascomycota</taxon>
        <taxon>Pezizomycotina</taxon>
        <taxon>Sordariomycetes</taxon>
        <taxon>Hypocreomycetidae</taxon>
        <taxon>Hypocreales</taxon>
        <taxon>Nectriaceae</taxon>
        <taxon>Fusarium</taxon>
        <taxon>Fusarium solani species complex</taxon>
    </lineage>
</organism>
<name>A0A428T5C2_9HYPO</name>
<feature type="compositionally biased region" description="Low complexity" evidence="1">
    <location>
        <begin position="26"/>
        <end position="37"/>
    </location>
</feature>
<evidence type="ECO:0000256" key="1">
    <source>
        <dbReference type="SAM" id="MobiDB-lite"/>
    </source>
</evidence>
<dbReference type="Proteomes" id="UP000287144">
    <property type="component" value="Unassembled WGS sequence"/>
</dbReference>
<accession>A0A428T5C2</accession>
<dbReference type="EMBL" id="NKCK01000128">
    <property type="protein sequence ID" value="RSL97234.1"/>
    <property type="molecule type" value="Genomic_DNA"/>
</dbReference>